<dbReference type="Gene3D" id="1.20.1080.10">
    <property type="entry name" value="Glycerol uptake facilitator protein"/>
    <property type="match status" value="1"/>
</dbReference>
<evidence type="ECO:0000256" key="2">
    <source>
        <dbReference type="ARBA" id="ARBA00006175"/>
    </source>
</evidence>
<proteinExistence type="inferred from homology"/>
<feature type="compositionally biased region" description="Basic and acidic residues" evidence="7">
    <location>
        <begin position="119"/>
        <end position="168"/>
    </location>
</feature>
<sequence>MPPYEPRPQMDERQPTMDTIKEAPTAHTAQSRTTAHAHPTYASITRQPTHAKMSRQPTQNTLATNGLAGPPAYPKNRDVFFEDGYEDENPWMQQQDDDGPGFSLAGNFPRTVRWRRKRPGVDQHDTVKPDEHGETERAPQIEAADELREGDDHDPVDDARSIGEEESLKRRKHEQNQQGGELPPPQPMSHETPPSYPPDIQPFNGWANIRMKFQRPLAEFLGMSVFIFLGINANLSVYVSQSQSGNQNTVWWVWGLADMIGIYIAGGTSGGFLNPMLVVMLSIFRGFPARRIPIYMLAQIFGAFVGALLAFAMHYDSIMHLDGALIPETTGVNFYTQPQADYISVGTAFCVEMLGSAVIACSILALGDSGNSPPGAGMHALIIGLMITTTCMALGWTTRGCFNPARDLGPRLAALAVGYPLHSFTDFKNFWIWGAWVAPMVGGLVGGLAYDGCIFKGGESPVNYSGTLWKRKGLQKESEFFDYVMRNPRKADDVANRLESGELDTPEDKVKAESEAATSQSQSARPSTDQAREPPSTSYLDNRFQRPE</sequence>
<protein>
    <recommendedName>
        <fullName evidence="11">Aquaporin-like protein</fullName>
    </recommendedName>
</protein>
<dbReference type="GO" id="GO:0015250">
    <property type="term" value="F:water channel activity"/>
    <property type="evidence" value="ECO:0007669"/>
    <property type="project" value="TreeGrafter"/>
</dbReference>
<dbReference type="SUPFAM" id="SSF81338">
    <property type="entry name" value="Aquaporin-like"/>
    <property type="match status" value="1"/>
</dbReference>
<reference evidence="9 10" key="1">
    <citation type="journal article" date="2020" name="Microbiol. Resour. Announc.">
        <title>Draft Genome Sequence of a Cladosporium Species Isolated from the Mesophotic Ascidian Didemnum maculosum.</title>
        <authorList>
            <person name="Gioti A."/>
            <person name="Siaperas R."/>
            <person name="Nikolaivits E."/>
            <person name="Le Goff G."/>
            <person name="Ouazzani J."/>
            <person name="Kotoulas G."/>
            <person name="Topakas E."/>
        </authorList>
    </citation>
    <scope>NUCLEOTIDE SEQUENCE [LARGE SCALE GENOMIC DNA]</scope>
    <source>
        <strain evidence="9 10">TM138-S3</strain>
    </source>
</reference>
<feature type="compositionally biased region" description="Low complexity" evidence="7">
    <location>
        <begin position="515"/>
        <end position="524"/>
    </location>
</feature>
<dbReference type="GeneID" id="96008556"/>
<feature type="compositionally biased region" description="Basic and acidic residues" evidence="7">
    <location>
        <begin position="8"/>
        <end position="21"/>
    </location>
</feature>
<feature type="compositionally biased region" description="Acidic residues" evidence="7">
    <location>
        <begin position="81"/>
        <end position="99"/>
    </location>
</feature>
<feature type="transmembrane region" description="Helical" evidence="8">
    <location>
        <begin position="294"/>
        <end position="315"/>
    </location>
</feature>
<evidence type="ECO:0008006" key="11">
    <source>
        <dbReference type="Google" id="ProtNLM"/>
    </source>
</evidence>
<organism evidence="9 10">
    <name type="scientific">Cladosporium halotolerans</name>
    <dbReference type="NCBI Taxonomy" id="1052096"/>
    <lineage>
        <taxon>Eukaryota</taxon>
        <taxon>Fungi</taxon>
        <taxon>Dikarya</taxon>
        <taxon>Ascomycota</taxon>
        <taxon>Pezizomycotina</taxon>
        <taxon>Dothideomycetes</taxon>
        <taxon>Dothideomycetidae</taxon>
        <taxon>Cladosporiales</taxon>
        <taxon>Cladosporiaceae</taxon>
        <taxon>Cladosporium</taxon>
    </lineage>
</organism>
<feature type="transmembrane region" description="Helical" evidence="8">
    <location>
        <begin position="378"/>
        <end position="396"/>
    </location>
</feature>
<keyword evidence="4 8" id="KW-0812">Transmembrane</keyword>
<name>A0AB34KFL5_9PEZI</name>
<dbReference type="Proteomes" id="UP000803884">
    <property type="component" value="Unassembled WGS sequence"/>
</dbReference>
<evidence type="ECO:0000256" key="6">
    <source>
        <dbReference type="ARBA" id="ARBA00023136"/>
    </source>
</evidence>
<evidence type="ECO:0000313" key="9">
    <source>
        <dbReference type="EMBL" id="KAL1583884.1"/>
    </source>
</evidence>
<feature type="transmembrane region" description="Helical" evidence="8">
    <location>
        <begin position="220"/>
        <end position="239"/>
    </location>
</feature>
<dbReference type="RefSeq" id="XP_069226990.1">
    <property type="nucleotide sequence ID" value="XM_069375718.1"/>
</dbReference>
<dbReference type="GO" id="GO:0005886">
    <property type="term" value="C:plasma membrane"/>
    <property type="evidence" value="ECO:0007669"/>
    <property type="project" value="TreeGrafter"/>
</dbReference>
<dbReference type="InterPro" id="IPR050363">
    <property type="entry name" value="MIP/Aquaporin"/>
</dbReference>
<comment type="caution">
    <text evidence="9">The sequence shown here is derived from an EMBL/GenBank/DDBJ whole genome shotgun (WGS) entry which is preliminary data.</text>
</comment>
<dbReference type="PANTHER" id="PTHR43829">
    <property type="entry name" value="AQUAPORIN OR AQUAGLYCEROPORIN RELATED"/>
    <property type="match status" value="1"/>
</dbReference>
<evidence type="ECO:0000256" key="3">
    <source>
        <dbReference type="ARBA" id="ARBA00022448"/>
    </source>
</evidence>
<evidence type="ECO:0000256" key="8">
    <source>
        <dbReference type="SAM" id="Phobius"/>
    </source>
</evidence>
<dbReference type="InterPro" id="IPR000425">
    <property type="entry name" value="MIP"/>
</dbReference>
<feature type="compositionally biased region" description="Polar residues" evidence="7">
    <location>
        <begin position="55"/>
        <end position="64"/>
    </location>
</feature>
<keyword evidence="10" id="KW-1185">Reference proteome</keyword>
<feature type="transmembrane region" description="Helical" evidence="8">
    <location>
        <begin position="342"/>
        <end position="366"/>
    </location>
</feature>
<evidence type="ECO:0000256" key="5">
    <source>
        <dbReference type="ARBA" id="ARBA00022989"/>
    </source>
</evidence>
<dbReference type="AlphaFoldDB" id="A0AB34KFL5"/>
<evidence type="ECO:0000256" key="7">
    <source>
        <dbReference type="SAM" id="MobiDB-lite"/>
    </source>
</evidence>
<comment type="similarity">
    <text evidence="2">Belongs to the MIP/aquaporin (TC 1.A.8) family.</text>
</comment>
<dbReference type="PANTHER" id="PTHR43829:SF24">
    <property type="entry name" value="MIP AQUAPORIN (EUROFUNG)"/>
    <property type="match status" value="1"/>
</dbReference>
<feature type="region of interest" description="Disordered" evidence="7">
    <location>
        <begin position="494"/>
        <end position="548"/>
    </location>
</feature>
<dbReference type="InterPro" id="IPR023271">
    <property type="entry name" value="Aquaporin-like"/>
</dbReference>
<feature type="region of interest" description="Disordered" evidence="7">
    <location>
        <begin position="1"/>
        <end position="201"/>
    </location>
</feature>
<dbReference type="EMBL" id="JAAQHG020000031">
    <property type="protein sequence ID" value="KAL1583884.1"/>
    <property type="molecule type" value="Genomic_DNA"/>
</dbReference>
<dbReference type="GO" id="GO:0015254">
    <property type="term" value="F:glycerol channel activity"/>
    <property type="evidence" value="ECO:0007669"/>
    <property type="project" value="TreeGrafter"/>
</dbReference>
<keyword evidence="5 8" id="KW-1133">Transmembrane helix</keyword>
<evidence type="ECO:0000256" key="4">
    <source>
        <dbReference type="ARBA" id="ARBA00022692"/>
    </source>
</evidence>
<feature type="compositionally biased region" description="Polar residues" evidence="7">
    <location>
        <begin position="525"/>
        <end position="540"/>
    </location>
</feature>
<evidence type="ECO:0000313" key="10">
    <source>
        <dbReference type="Proteomes" id="UP000803884"/>
    </source>
</evidence>
<accession>A0AB34KFL5</accession>
<feature type="transmembrane region" description="Helical" evidence="8">
    <location>
        <begin position="430"/>
        <end position="450"/>
    </location>
</feature>
<feature type="transmembrane region" description="Helical" evidence="8">
    <location>
        <begin position="251"/>
        <end position="273"/>
    </location>
</feature>
<dbReference type="CDD" id="cd00333">
    <property type="entry name" value="MIP"/>
    <property type="match status" value="1"/>
</dbReference>
<dbReference type="Pfam" id="PF00230">
    <property type="entry name" value="MIP"/>
    <property type="match status" value="1"/>
</dbReference>
<gene>
    <name evidence="9" type="ORF">WHR41_07113</name>
</gene>
<dbReference type="PRINTS" id="PR00783">
    <property type="entry name" value="MINTRINSICP"/>
</dbReference>
<comment type="subcellular location">
    <subcellularLocation>
        <location evidence="1">Membrane</location>
        <topology evidence="1">Multi-pass membrane protein</topology>
    </subcellularLocation>
</comment>
<feature type="compositionally biased region" description="Basic and acidic residues" evidence="7">
    <location>
        <begin position="494"/>
        <end position="514"/>
    </location>
</feature>
<keyword evidence="3" id="KW-0813">Transport</keyword>
<keyword evidence="6 8" id="KW-0472">Membrane</keyword>
<evidence type="ECO:0000256" key="1">
    <source>
        <dbReference type="ARBA" id="ARBA00004141"/>
    </source>
</evidence>